<protein>
    <submittedName>
        <fullName evidence="1">Uncharacterized protein</fullName>
    </submittedName>
</protein>
<accession>A0A6J4PS31</accession>
<name>A0A6J4PS31_9PSEU</name>
<dbReference type="EMBL" id="CADCUS010000413">
    <property type="protein sequence ID" value="CAA9423964.1"/>
    <property type="molecule type" value="Genomic_DNA"/>
</dbReference>
<gene>
    <name evidence="1" type="ORF">AVDCRST_MAG66-2900</name>
</gene>
<sequence>MEHRSALVAVAAAQLAAQLGGHVVALRRRRPFEVPFLSGSPEHLVRDWLWFGTAYSGPPYLLGPQMWAVARLLRGPDERARRVLRSIGTGLTLGYLSERYVRKRVRPGGFDAVETPIVVTGWGCAVAMAVLARR</sequence>
<evidence type="ECO:0000313" key="1">
    <source>
        <dbReference type="EMBL" id="CAA9423964.1"/>
    </source>
</evidence>
<reference evidence="1" key="1">
    <citation type="submission" date="2020-02" db="EMBL/GenBank/DDBJ databases">
        <authorList>
            <person name="Meier V. D."/>
        </authorList>
    </citation>
    <scope>NUCLEOTIDE SEQUENCE</scope>
    <source>
        <strain evidence="1">AVDCRST_MAG66</strain>
    </source>
</reference>
<organism evidence="1">
    <name type="scientific">uncultured Pseudonocardia sp</name>
    <dbReference type="NCBI Taxonomy" id="211455"/>
    <lineage>
        <taxon>Bacteria</taxon>
        <taxon>Bacillati</taxon>
        <taxon>Actinomycetota</taxon>
        <taxon>Actinomycetes</taxon>
        <taxon>Pseudonocardiales</taxon>
        <taxon>Pseudonocardiaceae</taxon>
        <taxon>Pseudonocardia</taxon>
        <taxon>environmental samples</taxon>
    </lineage>
</organism>
<proteinExistence type="predicted"/>
<dbReference type="AlphaFoldDB" id="A0A6J4PS31"/>